<organism evidence="2">
    <name type="scientific">marine sediment metagenome</name>
    <dbReference type="NCBI Taxonomy" id="412755"/>
    <lineage>
        <taxon>unclassified sequences</taxon>
        <taxon>metagenomes</taxon>
        <taxon>ecological metagenomes</taxon>
    </lineage>
</organism>
<evidence type="ECO:0000313" key="2">
    <source>
        <dbReference type="EMBL" id="KKL93070.1"/>
    </source>
</evidence>
<dbReference type="GO" id="GO:0003676">
    <property type="term" value="F:nucleic acid binding"/>
    <property type="evidence" value="ECO:0007669"/>
    <property type="project" value="InterPro"/>
</dbReference>
<dbReference type="InterPro" id="IPR019288">
    <property type="entry name" value="3'-5'_exonuclease_PolB-like"/>
</dbReference>
<dbReference type="AlphaFoldDB" id="A0A0F9IH13"/>
<feature type="domain" description="Predicted 3'-5' exonuclease PolB-like" evidence="1">
    <location>
        <begin position="61"/>
        <end position="216"/>
    </location>
</feature>
<sequence>MNTLTFDIETIPQQETLSDIQQLELDKQLVKTYLKNPDWDDKEKEKFKRLIMATNPFYGEIICIGMHMTTNNESMFDLKPLIGEESHILERFWKVLKDFKGLFISFNGMGFDIPFILKRSMKYQISSTNNDFLNLRRFSIRPHFDTKLVIGDWDRYAVGTLRLVCDHLGIPSPKEGEVKAENVENEFKLGNIEAIAEYCLKDVEATYAVYEKLSGYQHQHNKY</sequence>
<dbReference type="Pfam" id="PF10108">
    <property type="entry name" value="DNA_pol_B_exo2"/>
    <property type="match status" value="1"/>
</dbReference>
<dbReference type="InterPro" id="IPR012337">
    <property type="entry name" value="RNaseH-like_sf"/>
</dbReference>
<accession>A0A0F9IH13</accession>
<evidence type="ECO:0000259" key="1">
    <source>
        <dbReference type="Pfam" id="PF10108"/>
    </source>
</evidence>
<protein>
    <recommendedName>
        <fullName evidence="1">Predicted 3'-5' exonuclease PolB-like domain-containing protein</fullName>
    </recommendedName>
</protein>
<proteinExistence type="predicted"/>
<name>A0A0F9IH13_9ZZZZ</name>
<reference evidence="2" key="1">
    <citation type="journal article" date="2015" name="Nature">
        <title>Complex archaea that bridge the gap between prokaryotes and eukaryotes.</title>
        <authorList>
            <person name="Spang A."/>
            <person name="Saw J.H."/>
            <person name="Jorgensen S.L."/>
            <person name="Zaremba-Niedzwiedzka K."/>
            <person name="Martijn J."/>
            <person name="Lind A.E."/>
            <person name="van Eijk R."/>
            <person name="Schleper C."/>
            <person name="Guy L."/>
            <person name="Ettema T.J."/>
        </authorList>
    </citation>
    <scope>NUCLEOTIDE SEQUENCE</scope>
</reference>
<gene>
    <name evidence="2" type="ORF">LCGC14_1878360</name>
</gene>
<dbReference type="Gene3D" id="3.30.420.10">
    <property type="entry name" value="Ribonuclease H-like superfamily/Ribonuclease H"/>
    <property type="match status" value="1"/>
</dbReference>
<comment type="caution">
    <text evidence="2">The sequence shown here is derived from an EMBL/GenBank/DDBJ whole genome shotgun (WGS) entry which is preliminary data.</text>
</comment>
<dbReference type="EMBL" id="LAZR01019293">
    <property type="protein sequence ID" value="KKL93070.1"/>
    <property type="molecule type" value="Genomic_DNA"/>
</dbReference>
<dbReference type="SUPFAM" id="SSF53098">
    <property type="entry name" value="Ribonuclease H-like"/>
    <property type="match status" value="1"/>
</dbReference>
<dbReference type="InterPro" id="IPR036397">
    <property type="entry name" value="RNaseH_sf"/>
</dbReference>